<evidence type="ECO:0000256" key="7">
    <source>
        <dbReference type="RuleBase" id="RU363032"/>
    </source>
</evidence>
<evidence type="ECO:0000256" key="8">
    <source>
        <dbReference type="SAM" id="MobiDB-lite"/>
    </source>
</evidence>
<reference evidence="11" key="1">
    <citation type="journal article" date="2019" name="Int. J. Syst. Evol. Microbiol.">
        <title>The Global Catalogue of Microorganisms (GCM) 10K type strain sequencing project: providing services to taxonomists for standard genome sequencing and annotation.</title>
        <authorList>
            <consortium name="The Broad Institute Genomics Platform"/>
            <consortium name="The Broad Institute Genome Sequencing Center for Infectious Disease"/>
            <person name="Wu L."/>
            <person name="Ma J."/>
        </authorList>
    </citation>
    <scope>NUCLEOTIDE SEQUENCE [LARGE SCALE GENOMIC DNA]</scope>
    <source>
        <strain evidence="11">CGMCC 1.5362</strain>
    </source>
</reference>
<evidence type="ECO:0000313" key="11">
    <source>
        <dbReference type="Proteomes" id="UP000662111"/>
    </source>
</evidence>
<accession>A0ABQ2FAY6</accession>
<feature type="transmembrane region" description="Helical" evidence="7">
    <location>
        <begin position="127"/>
        <end position="147"/>
    </location>
</feature>
<dbReference type="PANTHER" id="PTHR43386:SF25">
    <property type="entry name" value="PEPTIDE ABC TRANSPORTER PERMEASE PROTEIN"/>
    <property type="match status" value="1"/>
</dbReference>
<dbReference type="PROSITE" id="PS50928">
    <property type="entry name" value="ABC_TM1"/>
    <property type="match status" value="1"/>
</dbReference>
<keyword evidence="5 7" id="KW-1133">Transmembrane helix</keyword>
<evidence type="ECO:0000256" key="6">
    <source>
        <dbReference type="ARBA" id="ARBA00023136"/>
    </source>
</evidence>
<feature type="transmembrane region" description="Helical" evidence="7">
    <location>
        <begin position="92"/>
        <end position="115"/>
    </location>
</feature>
<comment type="subcellular location">
    <subcellularLocation>
        <location evidence="1 7">Cell membrane</location>
        <topology evidence="1 7">Multi-pass membrane protein</topology>
    </subcellularLocation>
</comment>
<dbReference type="InterPro" id="IPR035906">
    <property type="entry name" value="MetI-like_sf"/>
</dbReference>
<proteinExistence type="inferred from homology"/>
<feature type="transmembrane region" description="Helical" evidence="7">
    <location>
        <begin position="201"/>
        <end position="221"/>
    </location>
</feature>
<organism evidence="10 11">
    <name type="scientific">Ornithinimicrobium pekingense</name>
    <dbReference type="NCBI Taxonomy" id="384677"/>
    <lineage>
        <taxon>Bacteria</taxon>
        <taxon>Bacillati</taxon>
        <taxon>Actinomycetota</taxon>
        <taxon>Actinomycetes</taxon>
        <taxon>Micrococcales</taxon>
        <taxon>Ornithinimicrobiaceae</taxon>
        <taxon>Ornithinimicrobium</taxon>
    </lineage>
</organism>
<feature type="domain" description="ABC transmembrane type-1" evidence="9">
    <location>
        <begin position="88"/>
        <end position="277"/>
    </location>
</feature>
<dbReference type="Gene3D" id="1.10.3720.10">
    <property type="entry name" value="MetI-like"/>
    <property type="match status" value="1"/>
</dbReference>
<evidence type="ECO:0000256" key="5">
    <source>
        <dbReference type="ARBA" id="ARBA00022989"/>
    </source>
</evidence>
<feature type="transmembrane region" description="Helical" evidence="7">
    <location>
        <begin position="258"/>
        <end position="277"/>
    </location>
</feature>
<keyword evidence="2 7" id="KW-0813">Transport</keyword>
<gene>
    <name evidence="10" type="ORF">GCM10011509_28910</name>
</gene>
<dbReference type="SUPFAM" id="SSF161098">
    <property type="entry name" value="MetI-like"/>
    <property type="match status" value="1"/>
</dbReference>
<evidence type="ECO:0000259" key="9">
    <source>
        <dbReference type="PROSITE" id="PS50928"/>
    </source>
</evidence>
<feature type="transmembrane region" description="Helical" evidence="7">
    <location>
        <begin position="28"/>
        <end position="48"/>
    </location>
</feature>
<sequence length="291" mass="30555">MQGAPAAQVVTPDDTTPRPRGRALNPSLLIGGAIVAAIVLLALLSYVWTPWPPMRVLPVEPYQTPNAEHWLGTDRLRRDVLTQILVGARTTLYVGLVAVGVAAVVGVPLGILAAMSPGWLGQLVMRANDVLLAFPALLLAIMFAALYGGSTRVAMIAIGIATIPAFARITRSGALGVMKTEYVVAARAAGRSPLGIAWRHVLPNVAGLVIVQASVSFAIAILAEAALAYLGLGTPTGQASWGRMLFEAQTTLRSAPHLALIPGAAIALSVLGFNLFGDGLRDWLDPRLENR</sequence>
<dbReference type="Proteomes" id="UP000662111">
    <property type="component" value="Unassembled WGS sequence"/>
</dbReference>
<keyword evidence="6 7" id="KW-0472">Membrane</keyword>
<dbReference type="InterPro" id="IPR000515">
    <property type="entry name" value="MetI-like"/>
</dbReference>
<dbReference type="InterPro" id="IPR050366">
    <property type="entry name" value="BP-dependent_transpt_permease"/>
</dbReference>
<evidence type="ECO:0000256" key="3">
    <source>
        <dbReference type="ARBA" id="ARBA00022475"/>
    </source>
</evidence>
<keyword evidence="4 7" id="KW-0812">Transmembrane</keyword>
<evidence type="ECO:0000256" key="1">
    <source>
        <dbReference type="ARBA" id="ARBA00004651"/>
    </source>
</evidence>
<comment type="caution">
    <text evidence="10">The sequence shown here is derived from an EMBL/GenBank/DDBJ whole genome shotgun (WGS) entry which is preliminary data.</text>
</comment>
<keyword evidence="11" id="KW-1185">Reference proteome</keyword>
<keyword evidence="3" id="KW-1003">Cell membrane</keyword>
<dbReference type="CDD" id="cd06261">
    <property type="entry name" value="TM_PBP2"/>
    <property type="match status" value="1"/>
</dbReference>
<comment type="similarity">
    <text evidence="7">Belongs to the binding-protein-dependent transport system permease family.</text>
</comment>
<evidence type="ECO:0000256" key="2">
    <source>
        <dbReference type="ARBA" id="ARBA00022448"/>
    </source>
</evidence>
<feature type="region of interest" description="Disordered" evidence="8">
    <location>
        <begin position="1"/>
        <end position="20"/>
    </location>
</feature>
<evidence type="ECO:0000313" key="10">
    <source>
        <dbReference type="EMBL" id="GGK78572.1"/>
    </source>
</evidence>
<dbReference type="Pfam" id="PF00528">
    <property type="entry name" value="BPD_transp_1"/>
    <property type="match status" value="1"/>
</dbReference>
<evidence type="ECO:0000256" key="4">
    <source>
        <dbReference type="ARBA" id="ARBA00022692"/>
    </source>
</evidence>
<dbReference type="PANTHER" id="PTHR43386">
    <property type="entry name" value="OLIGOPEPTIDE TRANSPORT SYSTEM PERMEASE PROTEIN APPC"/>
    <property type="match status" value="1"/>
</dbReference>
<name>A0ABQ2FAY6_9MICO</name>
<protein>
    <submittedName>
        <fullName evidence="10">Peptide ABC transporter permease</fullName>
    </submittedName>
</protein>
<dbReference type="EMBL" id="BMLB01000006">
    <property type="protein sequence ID" value="GGK78572.1"/>
    <property type="molecule type" value="Genomic_DNA"/>
</dbReference>